<reference evidence="2 3" key="1">
    <citation type="submission" date="2020-06" db="EMBL/GenBank/DDBJ databases">
        <authorList>
            <person name="Cao W.R."/>
        </authorList>
    </citation>
    <scope>NUCLEOTIDE SEQUENCE [LARGE SCALE GENOMIC DNA]</scope>
    <source>
        <strain evidence="2 3">B1Z28</strain>
    </source>
</reference>
<keyword evidence="1" id="KW-0732">Signal</keyword>
<feature type="signal peptide" evidence="1">
    <location>
        <begin position="1"/>
        <end position="21"/>
    </location>
</feature>
<evidence type="ECO:0000256" key="1">
    <source>
        <dbReference type="SAM" id="SignalP"/>
    </source>
</evidence>
<organism evidence="2 3">
    <name type="scientific">Ruegeria haliotis</name>
    <dbReference type="NCBI Taxonomy" id="2747601"/>
    <lineage>
        <taxon>Bacteria</taxon>
        <taxon>Pseudomonadati</taxon>
        <taxon>Pseudomonadota</taxon>
        <taxon>Alphaproteobacteria</taxon>
        <taxon>Rhodobacterales</taxon>
        <taxon>Roseobacteraceae</taxon>
        <taxon>Ruegeria</taxon>
    </lineage>
</organism>
<proteinExistence type="predicted"/>
<protein>
    <submittedName>
        <fullName evidence="2">Invasion associated locus B family protein</fullName>
    </submittedName>
</protein>
<feature type="chain" id="PRO_5047465841" evidence="1">
    <location>
        <begin position="22"/>
        <end position="189"/>
    </location>
</feature>
<dbReference type="RefSeq" id="WP_176866055.1">
    <property type="nucleotide sequence ID" value="NZ_JABXWT010000008.1"/>
</dbReference>
<evidence type="ECO:0000313" key="2">
    <source>
        <dbReference type="EMBL" id="NVO57037.1"/>
    </source>
</evidence>
<evidence type="ECO:0000313" key="3">
    <source>
        <dbReference type="Proteomes" id="UP000630805"/>
    </source>
</evidence>
<dbReference type="InterPro" id="IPR010642">
    <property type="entry name" value="Invasion_prot_B"/>
</dbReference>
<dbReference type="InterPro" id="IPR038696">
    <property type="entry name" value="IalB_sf"/>
</dbReference>
<comment type="caution">
    <text evidence="2">The sequence shown here is derived from an EMBL/GenBank/DDBJ whole genome shotgun (WGS) entry which is preliminary data.</text>
</comment>
<accession>A0ABX2PU16</accession>
<dbReference type="EMBL" id="JABXWT010000008">
    <property type="protein sequence ID" value="NVO57037.1"/>
    <property type="molecule type" value="Genomic_DNA"/>
</dbReference>
<keyword evidence="3" id="KW-1185">Reference proteome</keyword>
<dbReference type="Proteomes" id="UP000630805">
    <property type="component" value="Unassembled WGS sequence"/>
</dbReference>
<name>A0ABX2PU16_9RHOB</name>
<dbReference type="Pfam" id="PF06776">
    <property type="entry name" value="IalB"/>
    <property type="match status" value="1"/>
</dbReference>
<gene>
    <name evidence="2" type="ORF">HW561_14675</name>
</gene>
<dbReference type="Gene3D" id="2.60.40.1880">
    <property type="entry name" value="Invasion associated locus B (IalB) protein"/>
    <property type="match status" value="1"/>
</dbReference>
<sequence length="189" mass="21722">MRIARSFLTAICLMLAGSAFAQDLQGRDTASNWRATHHAYHGIWNSICDEREEHGALKKRCYIRWVDVYAENPKFGALFTFVTPRECAETGRHDVMFGPELGTVFLPGGFVIKSNGEEIWRMSSARCLFFANCELSETQSDEILQAMLKGTTLEFSFIDPHLRRFDLEWSLDGFTDAFETYETQWALRQ</sequence>